<dbReference type="Gene3D" id="3.90.25.10">
    <property type="entry name" value="UDP-galactose 4-epimerase, domain 1"/>
    <property type="match status" value="1"/>
</dbReference>
<dbReference type="PANTHER" id="PTHR47129">
    <property type="entry name" value="QUINONE OXIDOREDUCTASE 2"/>
    <property type="match status" value="1"/>
</dbReference>
<dbReference type="InterPro" id="IPR036291">
    <property type="entry name" value="NAD(P)-bd_dom_sf"/>
</dbReference>
<dbReference type="RefSeq" id="WP_046585652.1">
    <property type="nucleotide sequence ID" value="NZ_LAVA02000066.1"/>
</dbReference>
<sequence>MRLLITGASGRLGRMAADHVLTRIAPEDLILATRTPEALSAYARRGVEVREADFERPQTLKAAFEGASRALLISTDALGRRGGQHGAAVDAAVGAGVGFVAYTSFVLAGAERPSFVDAEHIETEAHIRASGLEWCFLRNFPYADNELGPMRDALDRGELVTNTGAGETAFVARADCAAAAAAVLCGEGHAGRTYHVTGPQLIDAEARAAIFSEVGGRPVTVTQVDDETLAREISQAGGPPLEVARQIAGGVGRATRDGYFAVRTDAVEKLTGRPARSLRTVLESAL</sequence>
<reference evidence="2" key="1">
    <citation type="submission" date="2016-10" db="EMBL/GenBank/DDBJ databases">
        <title>Genome sequence of Streptomyces mangrovisoli MUSC 149.</title>
        <authorList>
            <person name="Lee L.-H."/>
            <person name="Ser H.-L."/>
        </authorList>
    </citation>
    <scope>NUCLEOTIDE SEQUENCE [LARGE SCALE GENOMIC DNA]</scope>
    <source>
        <strain evidence="2">MUSC 149</strain>
    </source>
</reference>
<dbReference type="STRING" id="1428628.WN71_025715"/>
<dbReference type="PANTHER" id="PTHR47129:SF1">
    <property type="entry name" value="NMRA-LIKE DOMAIN-CONTAINING PROTEIN"/>
    <property type="match status" value="1"/>
</dbReference>
<keyword evidence="3" id="KW-1185">Reference proteome</keyword>
<accession>A0A1J4NRQ9</accession>
<dbReference type="InterPro" id="IPR016040">
    <property type="entry name" value="NAD(P)-bd_dom"/>
</dbReference>
<evidence type="ECO:0000259" key="1">
    <source>
        <dbReference type="Pfam" id="PF13460"/>
    </source>
</evidence>
<dbReference type="SUPFAM" id="SSF51735">
    <property type="entry name" value="NAD(P)-binding Rossmann-fold domains"/>
    <property type="match status" value="1"/>
</dbReference>
<feature type="domain" description="NAD(P)-binding" evidence="1">
    <location>
        <begin position="7"/>
        <end position="184"/>
    </location>
</feature>
<dbReference type="OrthoDB" id="5510591at2"/>
<evidence type="ECO:0000313" key="2">
    <source>
        <dbReference type="EMBL" id="OIJ65003.1"/>
    </source>
</evidence>
<dbReference type="Gene3D" id="3.40.50.720">
    <property type="entry name" value="NAD(P)-binding Rossmann-like Domain"/>
    <property type="match status" value="1"/>
</dbReference>
<dbReference type="InterPro" id="IPR052718">
    <property type="entry name" value="NmrA-type_oxidoreductase"/>
</dbReference>
<organism evidence="2 3">
    <name type="scientific">Streptomyces mangrovisoli</name>
    <dbReference type="NCBI Taxonomy" id="1428628"/>
    <lineage>
        <taxon>Bacteria</taxon>
        <taxon>Bacillati</taxon>
        <taxon>Actinomycetota</taxon>
        <taxon>Actinomycetes</taxon>
        <taxon>Kitasatosporales</taxon>
        <taxon>Streptomycetaceae</taxon>
        <taxon>Streptomyces</taxon>
    </lineage>
</organism>
<gene>
    <name evidence="2" type="ORF">WN71_025715</name>
</gene>
<dbReference type="AlphaFoldDB" id="A0A1J4NRQ9"/>
<proteinExistence type="predicted"/>
<dbReference type="Proteomes" id="UP000034196">
    <property type="component" value="Unassembled WGS sequence"/>
</dbReference>
<dbReference type="Pfam" id="PF13460">
    <property type="entry name" value="NAD_binding_10"/>
    <property type="match status" value="1"/>
</dbReference>
<evidence type="ECO:0000313" key="3">
    <source>
        <dbReference type="Proteomes" id="UP000034196"/>
    </source>
</evidence>
<comment type="caution">
    <text evidence="2">The sequence shown here is derived from an EMBL/GenBank/DDBJ whole genome shotgun (WGS) entry which is preliminary data.</text>
</comment>
<dbReference type="EMBL" id="LAVA02000066">
    <property type="protein sequence ID" value="OIJ65003.1"/>
    <property type="molecule type" value="Genomic_DNA"/>
</dbReference>
<name>A0A1J4NRQ9_9ACTN</name>
<protein>
    <recommendedName>
        <fullName evidence="1">NAD(P)-binding domain-containing protein</fullName>
    </recommendedName>
</protein>